<protein>
    <recommendedName>
        <fullName evidence="2">Nucleoid disruption protein</fullName>
    </recommendedName>
</protein>
<dbReference type="GO" id="GO:0044071">
    <property type="term" value="P:symbiont-mediated perturbation of host cell cycle progression"/>
    <property type="evidence" value="ECO:0007669"/>
    <property type="project" value="UniProtKB-KW"/>
</dbReference>
<evidence type="ECO:0000256" key="6">
    <source>
        <dbReference type="ARBA" id="ARBA00023125"/>
    </source>
</evidence>
<reference evidence="7 8" key="1">
    <citation type="journal article" date="2010" name="Virol. J.">
        <title>Genomes of the T4-related bacteriophages as windows on microbial genome evolution.</title>
        <authorList>
            <person name="Petrov V.M."/>
            <person name="Ratnayaka S."/>
            <person name="Nolan J.M."/>
            <person name="Miller E.S."/>
            <person name="Karam J.D."/>
        </authorList>
    </citation>
    <scope>NUCLEOTIDE SEQUENCE [LARGE SCALE GENOMIC DNA]</scope>
</reference>
<evidence type="ECO:0000313" key="8">
    <source>
        <dbReference type="Proteomes" id="UP000008730"/>
    </source>
</evidence>
<dbReference type="OrthoDB" id="11172at10239"/>
<evidence type="ECO:0000256" key="3">
    <source>
        <dbReference type="ARBA" id="ARBA00022504"/>
    </source>
</evidence>
<comment type="function">
    <text evidence="1">Disorganizes the host nucleoid and inhibits replication, but without host DNA cleavage or degradation. Only the architecture of the nucleoid is affected. May act on the host chromosomal sequences that determine the structure of the nucleoid. Binds to dsDNA but not to ssDNA.</text>
</comment>
<keyword evidence="4" id="KW-0945">Host-virus interaction</keyword>
<dbReference type="Proteomes" id="UP000008730">
    <property type="component" value="Segment"/>
</dbReference>
<keyword evidence="8" id="KW-1185">Reference proteome</keyword>
<dbReference type="RefSeq" id="YP_004009856.1">
    <property type="nucleotide sequence ID" value="NC_014661.1"/>
</dbReference>
<evidence type="ECO:0000313" key="7">
    <source>
        <dbReference type="EMBL" id="ADG36204.1"/>
    </source>
</evidence>
<sequence>MKVKSIMRVKDLRVVGAQRVAQFTSTGKLREPGKNFALGLKPTADLSRPGFYFMVHPRKETVYARFYVGRQRSKQGFNNTASQLRLQRSSVGEVIMNAHVPFDVFFLPLEHMKPLTNGFMKGKFALLLTRSHNDRFQNLEELNRMLSDNFKFYAQKY</sequence>
<dbReference type="GO" id="GO:0003677">
    <property type="term" value="F:DNA binding"/>
    <property type="evidence" value="ECO:0007669"/>
    <property type="project" value="UniProtKB-KW"/>
</dbReference>
<organism evidence="7 8">
    <name type="scientific">Acinetobacter phage Acj61</name>
    <dbReference type="NCBI Taxonomy" id="760732"/>
    <lineage>
        <taxon>Viruses</taxon>
        <taxon>Duplodnaviria</taxon>
        <taxon>Heunggongvirae</taxon>
        <taxon>Uroviricota</taxon>
        <taxon>Caudoviricetes</taxon>
        <taxon>Pantevenvirales</taxon>
        <taxon>Straboviridae</taxon>
        <taxon>Twarogvirinae</taxon>
        <taxon>Lasallevirus</taxon>
        <taxon>Lasallevirus Acj61</taxon>
        <taxon>Acinetobacter virus Acj61</taxon>
    </lineage>
</organism>
<keyword evidence="3" id="KW-1121">Modulation of host cell cycle by virus</keyword>
<proteinExistence type="predicted"/>
<name>E5E4M0_9CAUD</name>
<evidence type="ECO:0000256" key="1">
    <source>
        <dbReference type="ARBA" id="ARBA00003241"/>
    </source>
</evidence>
<keyword evidence="5" id="KW-1248">Inhibition of host DNA replication by virus</keyword>
<evidence type="ECO:0000256" key="2">
    <source>
        <dbReference type="ARBA" id="ARBA00015643"/>
    </source>
</evidence>
<accession>E5E4M0</accession>
<evidence type="ECO:0000256" key="4">
    <source>
        <dbReference type="ARBA" id="ARBA00022581"/>
    </source>
</evidence>
<dbReference type="GeneID" id="9926129"/>
<gene>
    <name evidence="7" type="primary">ndd</name>
    <name evidence="7" type="ORF">Acj61p239</name>
</gene>
<dbReference type="EMBL" id="GU911519">
    <property type="protein sequence ID" value="ADG36204.1"/>
    <property type="molecule type" value="Genomic_DNA"/>
</dbReference>
<dbReference type="GO" id="GO:0098673">
    <property type="term" value="P:symbiont-mediated suppression of host DNA replication"/>
    <property type="evidence" value="ECO:0007669"/>
    <property type="project" value="UniProtKB-KW"/>
</dbReference>
<dbReference type="KEGG" id="vg:9926129"/>
<dbReference type="InterPro" id="IPR009514">
    <property type="entry name" value="Phage_Ndd"/>
</dbReference>
<keyword evidence="6" id="KW-0238">DNA-binding</keyword>
<evidence type="ECO:0000256" key="5">
    <source>
        <dbReference type="ARBA" id="ARBA00023019"/>
    </source>
</evidence>
<dbReference type="Pfam" id="PF06591">
    <property type="entry name" value="Phage_T4_Ndd"/>
    <property type="match status" value="1"/>
</dbReference>